<sequence>MFSYRYDAHLVPGLIANIDPIVDGWIAYDDRGSDAVFSSEPTRRRALLAAAFEAGADWILAMDPDERLENAVADQIGQLTSRSRRIAWGFRTLEMYTPDSYRVDGPWGQKVQHRLFSAYHPDRYRSTDLHGAWFPEDLRLKLRDSGLNLYHLKMIEPRRRAARRDLYNHLDPDRRLQDIGYDYLADDSGAVFETIPPGRGYFPVHSDDGGLWMADVSDVRPA</sequence>
<dbReference type="RefSeq" id="WP_292170508.1">
    <property type="nucleotide sequence ID" value="NZ_JAVIIP010000001.1"/>
</dbReference>
<organism evidence="1 2">
    <name type="scientific">Mesorhizobium abyssinicae</name>
    <dbReference type="NCBI Taxonomy" id="1209958"/>
    <lineage>
        <taxon>Bacteria</taxon>
        <taxon>Pseudomonadati</taxon>
        <taxon>Pseudomonadota</taxon>
        <taxon>Alphaproteobacteria</taxon>
        <taxon>Hyphomicrobiales</taxon>
        <taxon>Phyllobacteriaceae</taxon>
        <taxon>Mesorhizobium</taxon>
    </lineage>
</organism>
<evidence type="ECO:0000313" key="2">
    <source>
        <dbReference type="Proteomes" id="UP001276564"/>
    </source>
</evidence>
<keyword evidence="2" id="KW-1185">Reference proteome</keyword>
<dbReference type="EMBL" id="JAVIIP010000001">
    <property type="protein sequence ID" value="MDX8536329.1"/>
    <property type="molecule type" value="Genomic_DNA"/>
</dbReference>
<protein>
    <recommendedName>
        <fullName evidence="3">Glycosyltransferase family 2 protein</fullName>
    </recommendedName>
</protein>
<dbReference type="Proteomes" id="UP001276564">
    <property type="component" value="Unassembled WGS sequence"/>
</dbReference>
<evidence type="ECO:0000313" key="1">
    <source>
        <dbReference type="EMBL" id="MDX8536329.1"/>
    </source>
</evidence>
<gene>
    <name evidence="1" type="ORF">RFM23_01695</name>
</gene>
<comment type="caution">
    <text evidence="1">The sequence shown here is derived from an EMBL/GenBank/DDBJ whole genome shotgun (WGS) entry which is preliminary data.</text>
</comment>
<proteinExistence type="predicted"/>
<accession>A0ABU5AGC5</accession>
<name>A0ABU5AGC5_9HYPH</name>
<reference evidence="1 2" key="1">
    <citation type="submission" date="2023-08" db="EMBL/GenBank/DDBJ databases">
        <title>Implementing the SeqCode for naming new Mesorhizobium species isolated from Vachellia karroo root nodules.</title>
        <authorList>
            <person name="Van Lill M."/>
        </authorList>
    </citation>
    <scope>NUCLEOTIDE SEQUENCE [LARGE SCALE GENOMIC DNA]</scope>
    <source>
        <strain evidence="1 2">VK4B</strain>
    </source>
</reference>
<evidence type="ECO:0008006" key="3">
    <source>
        <dbReference type="Google" id="ProtNLM"/>
    </source>
</evidence>